<keyword evidence="4" id="KW-1185">Reference proteome</keyword>
<evidence type="ECO:0000256" key="2">
    <source>
        <dbReference type="SAM" id="MobiDB-lite"/>
    </source>
</evidence>
<dbReference type="EMBL" id="JAAAUY010000496">
    <property type="protein sequence ID" value="KAF9329207.1"/>
    <property type="molecule type" value="Genomic_DNA"/>
</dbReference>
<comment type="caution">
    <text evidence="3">The sequence shown here is derived from an EMBL/GenBank/DDBJ whole genome shotgun (WGS) entry which is preliminary data.</text>
</comment>
<feature type="compositionally biased region" description="Polar residues" evidence="2">
    <location>
        <begin position="140"/>
        <end position="162"/>
    </location>
</feature>
<protein>
    <submittedName>
        <fullName evidence="3">Uncharacterized protein</fullName>
    </submittedName>
</protein>
<feature type="coiled-coil region" evidence="1">
    <location>
        <begin position="193"/>
        <end position="238"/>
    </location>
</feature>
<keyword evidence="1" id="KW-0175">Coiled coil</keyword>
<organism evidence="3 4">
    <name type="scientific">Podila minutissima</name>
    <dbReference type="NCBI Taxonomy" id="64525"/>
    <lineage>
        <taxon>Eukaryota</taxon>
        <taxon>Fungi</taxon>
        <taxon>Fungi incertae sedis</taxon>
        <taxon>Mucoromycota</taxon>
        <taxon>Mortierellomycotina</taxon>
        <taxon>Mortierellomycetes</taxon>
        <taxon>Mortierellales</taxon>
        <taxon>Mortierellaceae</taxon>
        <taxon>Podila</taxon>
    </lineage>
</organism>
<feature type="region of interest" description="Disordered" evidence="2">
    <location>
        <begin position="1"/>
        <end position="47"/>
    </location>
</feature>
<sequence length="294" mass="32779">MAPAPADMNNGHLPPDNNDQLSPADNNDQLSPADNGNGNGDPPQLRDLNDVLRQQIGRTSLRRRTQLLDAMETIVQAYSVGRDDDINFIVEQYISIREHNIKLQRQIDEYEKKERNSMGASTSSSNLVIGILDNDEEVTPSTTIVSSSALPNASTSTGTHSRASSDKSEMLMQHLRSELFKANTQLTSATIDLKSLQAEKFSLATRLDSAEKENSALQSKHMEERNNLMDQVSTLQQQLISIKCTTEQQLGNAWKLIKDLKAEKEVMMKELGKTGLIFTSLHYNNSFCINNSKR</sequence>
<reference evidence="3" key="1">
    <citation type="journal article" date="2020" name="Fungal Divers.">
        <title>Resolving the Mortierellaceae phylogeny through synthesis of multi-gene phylogenetics and phylogenomics.</title>
        <authorList>
            <person name="Vandepol N."/>
            <person name="Liber J."/>
            <person name="Desiro A."/>
            <person name="Na H."/>
            <person name="Kennedy M."/>
            <person name="Barry K."/>
            <person name="Grigoriev I.V."/>
            <person name="Miller A.N."/>
            <person name="O'Donnell K."/>
            <person name="Stajich J.E."/>
            <person name="Bonito G."/>
        </authorList>
    </citation>
    <scope>NUCLEOTIDE SEQUENCE</scope>
    <source>
        <strain evidence="3">NVP1</strain>
    </source>
</reference>
<evidence type="ECO:0000313" key="4">
    <source>
        <dbReference type="Proteomes" id="UP000696485"/>
    </source>
</evidence>
<dbReference type="AlphaFoldDB" id="A0A9P5SGW0"/>
<evidence type="ECO:0000256" key="1">
    <source>
        <dbReference type="SAM" id="Coils"/>
    </source>
</evidence>
<accession>A0A9P5SGW0</accession>
<proteinExistence type="predicted"/>
<dbReference type="Proteomes" id="UP000696485">
    <property type="component" value="Unassembled WGS sequence"/>
</dbReference>
<evidence type="ECO:0000313" key="3">
    <source>
        <dbReference type="EMBL" id="KAF9329207.1"/>
    </source>
</evidence>
<feature type="region of interest" description="Disordered" evidence="2">
    <location>
        <begin position="140"/>
        <end position="166"/>
    </location>
</feature>
<gene>
    <name evidence="3" type="ORF">BG006_007685</name>
</gene>
<feature type="compositionally biased region" description="Polar residues" evidence="2">
    <location>
        <begin position="17"/>
        <end position="36"/>
    </location>
</feature>
<name>A0A9P5SGW0_9FUNG</name>